<evidence type="ECO:0000256" key="2">
    <source>
        <dbReference type="ARBA" id="ARBA00022729"/>
    </source>
</evidence>
<dbReference type="InterPro" id="IPR013595">
    <property type="entry name" value="Pept_S33_TAP-like_C"/>
</dbReference>
<dbReference type="PANTHER" id="PTHR43248">
    <property type="entry name" value="2-SUCCINYL-6-HYDROXY-2,4-CYCLOHEXADIENE-1-CARBOXYLATE SYNTHASE"/>
    <property type="match status" value="1"/>
</dbReference>
<dbReference type="PANTHER" id="PTHR43248:SF29">
    <property type="entry name" value="TRIPEPTIDYL AMINOPEPTIDASE"/>
    <property type="match status" value="1"/>
</dbReference>
<evidence type="ECO:0000259" key="6">
    <source>
        <dbReference type="Pfam" id="PF08386"/>
    </source>
</evidence>
<comment type="caution">
    <text evidence="7">The sequence shown here is derived from an EMBL/GenBank/DDBJ whole genome shotgun (WGS) entry which is preliminary data.</text>
</comment>
<evidence type="ECO:0000313" key="7">
    <source>
        <dbReference type="EMBL" id="KES04618.1"/>
    </source>
</evidence>
<dbReference type="PROSITE" id="PS51257">
    <property type="entry name" value="PROKAR_LIPOPROTEIN"/>
    <property type="match status" value="1"/>
</dbReference>
<name>A0A081XM45_STRTO</name>
<keyword evidence="8" id="KW-1185">Reference proteome</keyword>
<evidence type="ECO:0000256" key="5">
    <source>
        <dbReference type="SAM" id="SignalP"/>
    </source>
</evidence>
<dbReference type="RefSeq" id="WP_037937863.1">
    <property type="nucleotide sequence ID" value="NZ_JBFADL010000046.1"/>
</dbReference>
<evidence type="ECO:0000256" key="4">
    <source>
        <dbReference type="SAM" id="MobiDB-lite"/>
    </source>
</evidence>
<reference evidence="7 8" key="1">
    <citation type="submission" date="2014-02" db="EMBL/GenBank/DDBJ databases">
        <title>The genome announcement of Streptomyces toyocaensis NRRL15009.</title>
        <authorList>
            <person name="Hong H.-J."/>
            <person name="Kwun M.J."/>
        </authorList>
    </citation>
    <scope>NUCLEOTIDE SEQUENCE [LARGE SCALE GENOMIC DNA]</scope>
    <source>
        <strain evidence="7 8">NRRL 15009</strain>
    </source>
</reference>
<dbReference type="eggNOG" id="COG0596">
    <property type="taxonomic scope" value="Bacteria"/>
</dbReference>
<comment type="similarity">
    <text evidence="1">Belongs to the peptidase S33 family.</text>
</comment>
<gene>
    <name evidence="7" type="ORF">BU52_24685</name>
</gene>
<dbReference type="Proteomes" id="UP000028341">
    <property type="component" value="Unassembled WGS sequence"/>
</dbReference>
<feature type="signal peptide" evidence="5">
    <location>
        <begin position="1"/>
        <end position="24"/>
    </location>
</feature>
<dbReference type="SUPFAM" id="SSF53474">
    <property type="entry name" value="alpha/beta-Hydrolases"/>
    <property type="match status" value="1"/>
</dbReference>
<evidence type="ECO:0000313" key="8">
    <source>
        <dbReference type="Proteomes" id="UP000028341"/>
    </source>
</evidence>
<dbReference type="InterPro" id="IPR051601">
    <property type="entry name" value="Serine_prot/Carboxylest_S33"/>
</dbReference>
<dbReference type="Gene3D" id="3.40.50.1820">
    <property type="entry name" value="alpha/beta hydrolase"/>
    <property type="match status" value="1"/>
</dbReference>
<dbReference type="Pfam" id="PF08386">
    <property type="entry name" value="Abhydrolase_4"/>
    <property type="match status" value="1"/>
</dbReference>
<organism evidence="7 8">
    <name type="scientific">Streptomyces toyocaensis</name>
    <dbReference type="NCBI Taxonomy" id="55952"/>
    <lineage>
        <taxon>Bacteria</taxon>
        <taxon>Bacillati</taxon>
        <taxon>Actinomycetota</taxon>
        <taxon>Actinomycetes</taxon>
        <taxon>Kitasatosporales</taxon>
        <taxon>Streptomycetaceae</taxon>
        <taxon>Streptomyces</taxon>
    </lineage>
</organism>
<keyword evidence="3" id="KW-0378">Hydrolase</keyword>
<dbReference type="EMBL" id="JFCB01000025">
    <property type="protein sequence ID" value="KES04618.1"/>
    <property type="molecule type" value="Genomic_DNA"/>
</dbReference>
<keyword evidence="2 5" id="KW-0732">Signal</keyword>
<proteinExistence type="inferred from homology"/>
<feature type="domain" description="Peptidase S33 tripeptidyl aminopeptidase-like C-terminal" evidence="6">
    <location>
        <begin position="396"/>
        <end position="501"/>
    </location>
</feature>
<dbReference type="STRING" id="55952.BU52_24685"/>
<sequence length="502" mass="52953">MTRFTRWTALTVAAALLTAGCSGAGSPDGGSGDKGDDGKGGGTALDWGECKASGDAPAPGDDWQCATLRVPLDWSKPKGSTIGLALIRARATGDDRLGSLLFNFGGPGGSGVSMMPSYAATVSELRERYDLVSWDPRGVAASEGVRCRDDESIQAAEASVDGTPDTADEEQAFLRDAADFGKGCRKAAGKLMAHVSTTDTARDMDRIRQVLGDDKLNYFGISYGTELGGVYAHLFPEKVGRMTLDAVVDPTADTVGHAKNQARGFQTALNNYLRSTGRDPEEGTRDIARLLERIDAEPLPTSSSGRELTQSLALIGIVLPLYSKSSWPALTSALQAAEEGDGSELLALADGYNERDASGRYGTTTHSQRVISCLDDKQRPTIEETRKELPEFEEISPVFGSFLGWDTAGWCHDWPVPGQVDTPEVSAPGAAPVLVVGNTGDPATPYEGARRMADELGEDVGVVLTWKGEGHGAYGSGSDCVDSTVNAYLLDGTVPEDGKVCS</sequence>
<evidence type="ECO:0000256" key="3">
    <source>
        <dbReference type="ARBA" id="ARBA00022801"/>
    </source>
</evidence>
<protein>
    <submittedName>
        <fullName evidence="7">Peptidase</fullName>
    </submittedName>
</protein>
<feature type="region of interest" description="Disordered" evidence="4">
    <location>
        <begin position="24"/>
        <end position="58"/>
    </location>
</feature>
<feature type="chain" id="PRO_5001766692" evidence="5">
    <location>
        <begin position="25"/>
        <end position="502"/>
    </location>
</feature>
<dbReference type="OrthoDB" id="4498590at2"/>
<dbReference type="AlphaFoldDB" id="A0A081XM45"/>
<evidence type="ECO:0000256" key="1">
    <source>
        <dbReference type="ARBA" id="ARBA00010088"/>
    </source>
</evidence>
<dbReference type="GO" id="GO:0016787">
    <property type="term" value="F:hydrolase activity"/>
    <property type="evidence" value="ECO:0007669"/>
    <property type="project" value="UniProtKB-KW"/>
</dbReference>
<accession>A0A081XM45</accession>
<dbReference type="InterPro" id="IPR029058">
    <property type="entry name" value="AB_hydrolase_fold"/>
</dbReference>